<gene>
    <name evidence="2" type="ORF">EDB95_0779</name>
</gene>
<evidence type="ECO:0008006" key="4">
    <source>
        <dbReference type="Google" id="ProtNLM"/>
    </source>
</evidence>
<evidence type="ECO:0000256" key="1">
    <source>
        <dbReference type="SAM" id="Phobius"/>
    </source>
</evidence>
<reference evidence="2 3" key="1">
    <citation type="submission" date="2019-03" db="EMBL/GenBank/DDBJ databases">
        <title>Genomic Encyclopedia of Type Strains, Phase IV (KMG-IV): sequencing the most valuable type-strain genomes for metagenomic binning, comparative biology and taxonomic classification.</title>
        <authorList>
            <person name="Goeker M."/>
        </authorList>
    </citation>
    <scope>NUCLEOTIDE SEQUENCE [LARGE SCALE GENOMIC DNA]</scope>
    <source>
        <strain evidence="2 3">DSM 100059</strain>
    </source>
</reference>
<proteinExistence type="predicted"/>
<dbReference type="OrthoDB" id="9786064at2"/>
<feature type="transmembrane region" description="Helical" evidence="1">
    <location>
        <begin position="137"/>
        <end position="155"/>
    </location>
</feature>
<organism evidence="2 3">
    <name type="scientific">Dinghuibacter silviterrae</name>
    <dbReference type="NCBI Taxonomy" id="1539049"/>
    <lineage>
        <taxon>Bacteria</taxon>
        <taxon>Pseudomonadati</taxon>
        <taxon>Bacteroidota</taxon>
        <taxon>Chitinophagia</taxon>
        <taxon>Chitinophagales</taxon>
        <taxon>Chitinophagaceae</taxon>
        <taxon>Dinghuibacter</taxon>
    </lineage>
</organism>
<feature type="transmembrane region" description="Helical" evidence="1">
    <location>
        <begin position="82"/>
        <end position="99"/>
    </location>
</feature>
<evidence type="ECO:0000313" key="3">
    <source>
        <dbReference type="Proteomes" id="UP000294498"/>
    </source>
</evidence>
<dbReference type="AlphaFoldDB" id="A0A4R8DPI3"/>
<keyword evidence="3" id="KW-1185">Reference proteome</keyword>
<sequence length="205" mass="22654">MKKIIATVVSYLFHPIWLVPLMAAYLIFADPVLYLGVSPHIKLFRLLTVVLNSVFFPLISVLLARAVGFIKSIQMKDASDRIIPYVATLTWYFWDWMAMRNLGDTPAPMTAMLFGVFLSASAALIFNTFLKISMHTIGVGGLVAFFLLISLQGAQGTALPLAISILIAGLVWSARLIVSNHTQRELVLGFLVGFLCQVAGTFFFH</sequence>
<accession>A0A4R8DPI3</accession>
<protein>
    <recommendedName>
        <fullName evidence="4">PAP2 superfamily protein</fullName>
    </recommendedName>
</protein>
<feature type="transmembrane region" description="Helical" evidence="1">
    <location>
        <begin position="111"/>
        <end position="130"/>
    </location>
</feature>
<dbReference type="Proteomes" id="UP000294498">
    <property type="component" value="Unassembled WGS sequence"/>
</dbReference>
<keyword evidence="1" id="KW-1133">Transmembrane helix</keyword>
<dbReference type="EMBL" id="SODV01000001">
    <property type="protein sequence ID" value="TDW99768.1"/>
    <property type="molecule type" value="Genomic_DNA"/>
</dbReference>
<feature type="transmembrane region" description="Helical" evidence="1">
    <location>
        <begin position="43"/>
        <end position="70"/>
    </location>
</feature>
<keyword evidence="1" id="KW-0472">Membrane</keyword>
<feature type="transmembrane region" description="Helical" evidence="1">
    <location>
        <begin position="161"/>
        <end position="178"/>
    </location>
</feature>
<dbReference type="RefSeq" id="WP_133990750.1">
    <property type="nucleotide sequence ID" value="NZ_SODV01000001.1"/>
</dbReference>
<name>A0A4R8DPI3_9BACT</name>
<feature type="transmembrane region" description="Helical" evidence="1">
    <location>
        <begin position="12"/>
        <end position="37"/>
    </location>
</feature>
<evidence type="ECO:0000313" key="2">
    <source>
        <dbReference type="EMBL" id="TDW99768.1"/>
    </source>
</evidence>
<feature type="transmembrane region" description="Helical" evidence="1">
    <location>
        <begin position="185"/>
        <end position="204"/>
    </location>
</feature>
<keyword evidence="1" id="KW-0812">Transmembrane</keyword>
<comment type="caution">
    <text evidence="2">The sequence shown here is derived from an EMBL/GenBank/DDBJ whole genome shotgun (WGS) entry which is preliminary data.</text>
</comment>